<reference evidence="1 2" key="1">
    <citation type="submission" date="2019-02" db="EMBL/GenBank/DDBJ databases">
        <title>Deep-cultivation of Planctomycetes and their phenomic and genomic characterization uncovers novel biology.</title>
        <authorList>
            <person name="Wiegand S."/>
            <person name="Jogler M."/>
            <person name="Boedeker C."/>
            <person name="Pinto D."/>
            <person name="Vollmers J."/>
            <person name="Rivas-Marin E."/>
            <person name="Kohn T."/>
            <person name="Peeters S.H."/>
            <person name="Heuer A."/>
            <person name="Rast P."/>
            <person name="Oberbeckmann S."/>
            <person name="Bunk B."/>
            <person name="Jeske O."/>
            <person name="Meyerdierks A."/>
            <person name="Storesund J.E."/>
            <person name="Kallscheuer N."/>
            <person name="Luecker S."/>
            <person name="Lage O.M."/>
            <person name="Pohl T."/>
            <person name="Merkel B.J."/>
            <person name="Hornburger P."/>
            <person name="Mueller R.-W."/>
            <person name="Bruemmer F."/>
            <person name="Labrenz M."/>
            <person name="Spormann A.M."/>
            <person name="Op den Camp H."/>
            <person name="Overmann J."/>
            <person name="Amann R."/>
            <person name="Jetten M.S.M."/>
            <person name="Mascher T."/>
            <person name="Medema M.H."/>
            <person name="Devos D.P."/>
            <person name="Kaster A.-K."/>
            <person name="Ovreas L."/>
            <person name="Rohde M."/>
            <person name="Galperin M.Y."/>
            <person name="Jogler C."/>
        </authorList>
    </citation>
    <scope>NUCLEOTIDE SEQUENCE [LARGE SCALE GENOMIC DNA]</scope>
    <source>
        <strain evidence="1 2">TBK1r</strain>
    </source>
</reference>
<protein>
    <submittedName>
        <fullName evidence="1">Uncharacterized protein</fullName>
    </submittedName>
</protein>
<proteinExistence type="predicted"/>
<dbReference type="EMBL" id="CP036432">
    <property type="protein sequence ID" value="QDV85008.1"/>
    <property type="molecule type" value="Genomic_DNA"/>
</dbReference>
<accession>A0ABX5XSM7</accession>
<keyword evidence="2" id="KW-1185">Reference proteome</keyword>
<sequence>MPIRITWFSVDAGVPGRATQSRTLQKRGATRCRRDDGHLRRIFRVAARPTGATRRIPPHEIPGAAVTHLYPTRMPLKRLQDIPGHNSLELTQLNILEDETAINRSHSPLVPLMG</sequence>
<organism evidence="1 2">
    <name type="scientific">Stieleria magnilauensis</name>
    <dbReference type="NCBI Taxonomy" id="2527963"/>
    <lineage>
        <taxon>Bacteria</taxon>
        <taxon>Pseudomonadati</taxon>
        <taxon>Planctomycetota</taxon>
        <taxon>Planctomycetia</taxon>
        <taxon>Pirellulales</taxon>
        <taxon>Pirellulaceae</taxon>
        <taxon>Stieleria</taxon>
    </lineage>
</organism>
<gene>
    <name evidence="1" type="ORF">TBK1r_39600</name>
</gene>
<name>A0ABX5XSM7_9BACT</name>
<dbReference type="Proteomes" id="UP000318081">
    <property type="component" value="Chromosome"/>
</dbReference>
<evidence type="ECO:0000313" key="2">
    <source>
        <dbReference type="Proteomes" id="UP000318081"/>
    </source>
</evidence>
<evidence type="ECO:0000313" key="1">
    <source>
        <dbReference type="EMBL" id="QDV85008.1"/>
    </source>
</evidence>